<dbReference type="VEuPathDB" id="FungiDB:CC1G_14908"/>
<gene>
    <name evidence="1" type="ORF">CC1G_14908</name>
</gene>
<sequence>MSSEVQPPRTWFSVVADLMSAAFFLPKLSSSFLVLKTMFDSKNKDLELDFYRPRLPSTSSILSVHLRSAGLDKCLETGNTQSPHQGLQSDMNVQNLCHFTPLFAILRDFARWEDYAAIYVLNSAVAIP</sequence>
<evidence type="ECO:0000313" key="2">
    <source>
        <dbReference type="Proteomes" id="UP000001861"/>
    </source>
</evidence>
<dbReference type="AlphaFoldDB" id="D6RNS1"/>
<organism evidence="1 2">
    <name type="scientific">Coprinopsis cinerea (strain Okayama-7 / 130 / ATCC MYA-4618 / FGSC 9003)</name>
    <name type="common">Inky cap fungus</name>
    <name type="synonym">Hormographiella aspergillata</name>
    <dbReference type="NCBI Taxonomy" id="240176"/>
    <lineage>
        <taxon>Eukaryota</taxon>
        <taxon>Fungi</taxon>
        <taxon>Dikarya</taxon>
        <taxon>Basidiomycota</taxon>
        <taxon>Agaricomycotina</taxon>
        <taxon>Agaricomycetes</taxon>
        <taxon>Agaricomycetidae</taxon>
        <taxon>Agaricales</taxon>
        <taxon>Agaricineae</taxon>
        <taxon>Psathyrellaceae</taxon>
        <taxon>Coprinopsis</taxon>
    </lineage>
</organism>
<dbReference type="KEGG" id="cci:CC1G_14908"/>
<name>D6RNS1_COPC7</name>
<keyword evidence="2" id="KW-1185">Reference proteome</keyword>
<evidence type="ECO:0000313" key="1">
    <source>
        <dbReference type="EMBL" id="EFI27437.1"/>
    </source>
</evidence>
<dbReference type="Proteomes" id="UP000001861">
    <property type="component" value="Unassembled WGS sequence"/>
</dbReference>
<dbReference type="EMBL" id="AACS02000007">
    <property type="protein sequence ID" value="EFI27437.1"/>
    <property type="molecule type" value="Genomic_DNA"/>
</dbReference>
<protein>
    <submittedName>
        <fullName evidence="1">Uncharacterized protein</fullName>
    </submittedName>
</protein>
<dbReference type="InParanoid" id="D6RNS1"/>
<dbReference type="HOGENOM" id="CLU_1959473_0_0_1"/>
<comment type="caution">
    <text evidence="1">The sequence shown here is derived from an EMBL/GenBank/DDBJ whole genome shotgun (WGS) entry which is preliminary data.</text>
</comment>
<proteinExistence type="predicted"/>
<accession>D6RNS1</accession>
<reference evidence="1 2" key="1">
    <citation type="journal article" date="2010" name="Proc. Natl. Acad. Sci. U.S.A.">
        <title>Insights into evolution of multicellular fungi from the assembled chromosomes of the mushroom Coprinopsis cinerea (Coprinus cinereus).</title>
        <authorList>
            <person name="Stajich J.E."/>
            <person name="Wilke S.K."/>
            <person name="Ahren D."/>
            <person name="Au C.H."/>
            <person name="Birren B.W."/>
            <person name="Borodovsky M."/>
            <person name="Burns C."/>
            <person name="Canback B."/>
            <person name="Casselton L.A."/>
            <person name="Cheng C.K."/>
            <person name="Deng J."/>
            <person name="Dietrich F.S."/>
            <person name="Fargo D.C."/>
            <person name="Farman M.L."/>
            <person name="Gathman A.C."/>
            <person name="Goldberg J."/>
            <person name="Guigo R."/>
            <person name="Hoegger P.J."/>
            <person name="Hooker J.B."/>
            <person name="Huggins A."/>
            <person name="James T.Y."/>
            <person name="Kamada T."/>
            <person name="Kilaru S."/>
            <person name="Kodira C."/>
            <person name="Kues U."/>
            <person name="Kupfer D."/>
            <person name="Kwan H.S."/>
            <person name="Lomsadze A."/>
            <person name="Li W."/>
            <person name="Lilly W.W."/>
            <person name="Ma L.J."/>
            <person name="Mackey A.J."/>
            <person name="Manning G."/>
            <person name="Martin F."/>
            <person name="Muraguchi H."/>
            <person name="Natvig D.O."/>
            <person name="Palmerini H."/>
            <person name="Ramesh M.A."/>
            <person name="Rehmeyer C.J."/>
            <person name="Roe B.A."/>
            <person name="Shenoy N."/>
            <person name="Stanke M."/>
            <person name="Ter-Hovhannisyan V."/>
            <person name="Tunlid A."/>
            <person name="Velagapudi R."/>
            <person name="Vision T.J."/>
            <person name="Zeng Q."/>
            <person name="Zolan M.E."/>
            <person name="Pukkila P.J."/>
        </authorList>
    </citation>
    <scope>NUCLEOTIDE SEQUENCE [LARGE SCALE GENOMIC DNA]</scope>
    <source>
        <strain evidence="2">Okayama-7 / 130 / ATCC MYA-4618 / FGSC 9003</strain>
    </source>
</reference>
<dbReference type="RefSeq" id="XP_002910931.1">
    <property type="nucleotide sequence ID" value="XM_002910885.1"/>
</dbReference>
<dbReference type="GeneID" id="9378684"/>